<dbReference type="EMBL" id="JBHRVA010000002">
    <property type="protein sequence ID" value="MFC3302004.1"/>
    <property type="molecule type" value="Genomic_DNA"/>
</dbReference>
<name>A0ABV7M978_9PROT</name>
<organism evidence="4 5">
    <name type="scientific">Parvularcula lutaonensis</name>
    <dbReference type="NCBI Taxonomy" id="491923"/>
    <lineage>
        <taxon>Bacteria</taxon>
        <taxon>Pseudomonadati</taxon>
        <taxon>Pseudomonadota</taxon>
        <taxon>Alphaproteobacteria</taxon>
        <taxon>Parvularculales</taxon>
        <taxon>Parvularculaceae</taxon>
        <taxon>Parvularcula</taxon>
    </lineage>
</organism>
<keyword evidence="5" id="KW-1185">Reference proteome</keyword>
<dbReference type="InterPro" id="IPR016181">
    <property type="entry name" value="Acyl_CoA_acyltransferase"/>
</dbReference>
<feature type="domain" description="N-acetyltransferase" evidence="3">
    <location>
        <begin position="10"/>
        <end position="176"/>
    </location>
</feature>
<comment type="caution">
    <text evidence="4">The sequence shown here is derived from an EMBL/GenBank/DDBJ whole genome shotgun (WGS) entry which is preliminary data.</text>
</comment>
<dbReference type="Proteomes" id="UP001595607">
    <property type="component" value="Unassembled WGS sequence"/>
</dbReference>
<accession>A0ABV7M978</accession>
<evidence type="ECO:0000313" key="4">
    <source>
        <dbReference type="EMBL" id="MFC3302004.1"/>
    </source>
</evidence>
<dbReference type="InterPro" id="IPR050680">
    <property type="entry name" value="YpeA/RimI_acetyltransf"/>
</dbReference>
<evidence type="ECO:0000313" key="5">
    <source>
        <dbReference type="Proteomes" id="UP001595607"/>
    </source>
</evidence>
<dbReference type="InterPro" id="IPR000182">
    <property type="entry name" value="GNAT_dom"/>
</dbReference>
<protein>
    <submittedName>
        <fullName evidence="4">GNAT family N-acetyltransferase</fullName>
    </submittedName>
</protein>
<evidence type="ECO:0000256" key="1">
    <source>
        <dbReference type="ARBA" id="ARBA00022679"/>
    </source>
</evidence>
<dbReference type="PANTHER" id="PTHR43420">
    <property type="entry name" value="ACETYLTRANSFERASE"/>
    <property type="match status" value="1"/>
</dbReference>
<evidence type="ECO:0000256" key="2">
    <source>
        <dbReference type="ARBA" id="ARBA00023315"/>
    </source>
</evidence>
<keyword evidence="2" id="KW-0012">Acyltransferase</keyword>
<dbReference type="PROSITE" id="PS51186">
    <property type="entry name" value="GNAT"/>
    <property type="match status" value="1"/>
</dbReference>
<dbReference type="SUPFAM" id="SSF55729">
    <property type="entry name" value="Acyl-CoA N-acyltransferases (Nat)"/>
    <property type="match status" value="1"/>
</dbReference>
<keyword evidence="1" id="KW-0808">Transferase</keyword>
<dbReference type="RefSeq" id="WP_229786101.1">
    <property type="nucleotide sequence ID" value="NZ_BMXU01000001.1"/>
</dbReference>
<evidence type="ECO:0000259" key="3">
    <source>
        <dbReference type="PROSITE" id="PS51186"/>
    </source>
</evidence>
<sequence>MLAWKVMAEAVITRAGPGDEADLADLGARSFSETFAHLYSLEDLQLFLAKAHSVAAYEQILSDAGSAVWIARTPRGEAVGYAVAGPCSLPVDDMAANAGELGRLYVLKSHQGQGLGVKLLEKALGWLKRQYGPLYISVYSENHGAQRLYRRYGFDKIKEYKYMVGNHADREFLFGRQPGRE</sequence>
<dbReference type="CDD" id="cd04301">
    <property type="entry name" value="NAT_SF"/>
    <property type="match status" value="1"/>
</dbReference>
<gene>
    <name evidence="4" type="ORF">ACFONP_04590</name>
</gene>
<dbReference type="Gene3D" id="3.40.630.30">
    <property type="match status" value="1"/>
</dbReference>
<dbReference type="Pfam" id="PF00583">
    <property type="entry name" value="Acetyltransf_1"/>
    <property type="match status" value="1"/>
</dbReference>
<reference evidence="5" key="1">
    <citation type="journal article" date="2019" name="Int. J. Syst. Evol. Microbiol.">
        <title>The Global Catalogue of Microorganisms (GCM) 10K type strain sequencing project: providing services to taxonomists for standard genome sequencing and annotation.</title>
        <authorList>
            <consortium name="The Broad Institute Genomics Platform"/>
            <consortium name="The Broad Institute Genome Sequencing Center for Infectious Disease"/>
            <person name="Wu L."/>
            <person name="Ma J."/>
        </authorList>
    </citation>
    <scope>NUCLEOTIDE SEQUENCE [LARGE SCALE GENOMIC DNA]</scope>
    <source>
        <strain evidence="5">KCTC 22245</strain>
    </source>
</reference>
<proteinExistence type="predicted"/>